<keyword evidence="2" id="KW-0812">Transmembrane</keyword>
<dbReference type="CDD" id="cd00920">
    <property type="entry name" value="Cupredoxin"/>
    <property type="match status" value="1"/>
</dbReference>
<dbReference type="Proteomes" id="UP001358417">
    <property type="component" value="Unassembled WGS sequence"/>
</dbReference>
<accession>A0AAV9NRT2</accession>
<sequence>MRWSVTCLLGIAALAASQESTSEAATTITASAESAAPSSTEASATSSAPITHTIGVAKGGHTFEPDVTQARVGDTIKFEFYPTNHSVVRAEYGYPCIPYEYTGVDKIGFYSGFRPVDAILDDPPAYYLTINDTDPIFFYCGAPGSCINFQMVGTINPNATTSLQTQKQLAKDSTFMLTPGQPWPDEQEDPFTTTSSSPTTTPTASSTTAPAAGASTSDSTSTSHHSSLSTGAIAGIAIGAAAVALAGAVLLYLCGRQSRRHTPVNQLEERPGTGHATVHSMAYNPHGHMTGQYMDPMKHMSMHSNAMPLSPALPGYAPAYDANMSPAMHQAYPMSDSLKPGFGSDISTLHSTSPSPMYSTPAYPNGVPHNMTPLPYGAPQSPYQPQIHEMADSDANAAQGHMRRSSTHKSNGVERYS</sequence>
<organism evidence="4 5">
    <name type="scientific">Exophiala bonariae</name>
    <dbReference type="NCBI Taxonomy" id="1690606"/>
    <lineage>
        <taxon>Eukaryota</taxon>
        <taxon>Fungi</taxon>
        <taxon>Dikarya</taxon>
        <taxon>Ascomycota</taxon>
        <taxon>Pezizomycotina</taxon>
        <taxon>Eurotiomycetes</taxon>
        <taxon>Chaetothyriomycetidae</taxon>
        <taxon>Chaetothyriales</taxon>
        <taxon>Herpotrichiellaceae</taxon>
        <taxon>Exophiala</taxon>
    </lineage>
</organism>
<dbReference type="PANTHER" id="PTHR34883:SF8">
    <property type="entry name" value="EXTRACELLULAR SERINE-RICH PROTEIN (AFU_ORTHOLOGUE AFUA_6G00670)"/>
    <property type="match status" value="1"/>
</dbReference>
<keyword evidence="2" id="KW-1133">Transmembrane helix</keyword>
<feature type="region of interest" description="Disordered" evidence="1">
    <location>
        <begin position="175"/>
        <end position="226"/>
    </location>
</feature>
<feature type="transmembrane region" description="Helical" evidence="2">
    <location>
        <begin position="232"/>
        <end position="253"/>
    </location>
</feature>
<name>A0AAV9NRT2_9EURO</name>
<dbReference type="InterPro" id="IPR008972">
    <property type="entry name" value="Cupredoxin"/>
</dbReference>
<evidence type="ECO:0000256" key="3">
    <source>
        <dbReference type="SAM" id="SignalP"/>
    </source>
</evidence>
<proteinExistence type="predicted"/>
<evidence type="ECO:0000256" key="1">
    <source>
        <dbReference type="SAM" id="MobiDB-lite"/>
    </source>
</evidence>
<comment type="caution">
    <text evidence="4">The sequence shown here is derived from an EMBL/GenBank/DDBJ whole genome shotgun (WGS) entry which is preliminary data.</text>
</comment>
<evidence type="ECO:0008006" key="6">
    <source>
        <dbReference type="Google" id="ProtNLM"/>
    </source>
</evidence>
<dbReference type="Gene3D" id="2.60.40.420">
    <property type="entry name" value="Cupredoxins - blue copper proteins"/>
    <property type="match status" value="1"/>
</dbReference>
<evidence type="ECO:0000313" key="4">
    <source>
        <dbReference type="EMBL" id="KAK5063167.1"/>
    </source>
</evidence>
<dbReference type="AlphaFoldDB" id="A0AAV9NRT2"/>
<gene>
    <name evidence="4" type="ORF">LTR84_005243</name>
</gene>
<feature type="signal peptide" evidence="3">
    <location>
        <begin position="1"/>
        <end position="17"/>
    </location>
</feature>
<protein>
    <recommendedName>
        <fullName evidence="6">Phytocyanin domain-containing protein</fullName>
    </recommendedName>
</protein>
<dbReference type="RefSeq" id="XP_064711439.1">
    <property type="nucleotide sequence ID" value="XM_064848815.1"/>
</dbReference>
<keyword evidence="2" id="KW-0472">Membrane</keyword>
<reference evidence="4 5" key="1">
    <citation type="submission" date="2023-08" db="EMBL/GenBank/DDBJ databases">
        <title>Black Yeasts Isolated from many extreme environments.</title>
        <authorList>
            <person name="Coleine C."/>
            <person name="Stajich J.E."/>
            <person name="Selbmann L."/>
        </authorList>
    </citation>
    <scope>NUCLEOTIDE SEQUENCE [LARGE SCALE GENOMIC DNA]</scope>
    <source>
        <strain evidence="4 5">CCFEE 5792</strain>
    </source>
</reference>
<evidence type="ECO:0000313" key="5">
    <source>
        <dbReference type="Proteomes" id="UP001358417"/>
    </source>
</evidence>
<feature type="region of interest" description="Disordered" evidence="1">
    <location>
        <begin position="28"/>
        <end position="47"/>
    </location>
</feature>
<dbReference type="InterPro" id="IPR052953">
    <property type="entry name" value="Ser-rich/MCO-related"/>
</dbReference>
<keyword evidence="3" id="KW-0732">Signal</keyword>
<dbReference type="SUPFAM" id="SSF49503">
    <property type="entry name" value="Cupredoxins"/>
    <property type="match status" value="1"/>
</dbReference>
<dbReference type="PANTHER" id="PTHR34883">
    <property type="entry name" value="SERINE-RICH PROTEIN, PUTATIVE-RELATED-RELATED"/>
    <property type="match status" value="1"/>
</dbReference>
<evidence type="ECO:0000256" key="2">
    <source>
        <dbReference type="SAM" id="Phobius"/>
    </source>
</evidence>
<feature type="chain" id="PRO_5043653691" description="Phytocyanin domain-containing protein" evidence="3">
    <location>
        <begin position="18"/>
        <end position="417"/>
    </location>
</feature>
<dbReference type="EMBL" id="JAVRRD010000002">
    <property type="protein sequence ID" value="KAK5063167.1"/>
    <property type="molecule type" value="Genomic_DNA"/>
</dbReference>
<keyword evidence="5" id="KW-1185">Reference proteome</keyword>
<feature type="compositionally biased region" description="Low complexity" evidence="1">
    <location>
        <begin position="192"/>
        <end position="226"/>
    </location>
</feature>
<feature type="region of interest" description="Disordered" evidence="1">
    <location>
        <begin position="378"/>
        <end position="417"/>
    </location>
</feature>
<dbReference type="GeneID" id="89973421"/>